<dbReference type="EMBL" id="NJHN03000032">
    <property type="protein sequence ID" value="KAH9423265.1"/>
    <property type="molecule type" value="Genomic_DNA"/>
</dbReference>
<evidence type="ECO:0000256" key="1">
    <source>
        <dbReference type="SAM" id="MobiDB-lite"/>
    </source>
</evidence>
<protein>
    <submittedName>
        <fullName evidence="2">Uncharacterized protein</fullName>
    </submittedName>
</protein>
<keyword evidence="3" id="KW-1185">Reference proteome</keyword>
<organism evidence="2 3">
    <name type="scientific">Dermatophagoides pteronyssinus</name>
    <name type="common">European house dust mite</name>
    <dbReference type="NCBI Taxonomy" id="6956"/>
    <lineage>
        <taxon>Eukaryota</taxon>
        <taxon>Metazoa</taxon>
        <taxon>Ecdysozoa</taxon>
        <taxon>Arthropoda</taxon>
        <taxon>Chelicerata</taxon>
        <taxon>Arachnida</taxon>
        <taxon>Acari</taxon>
        <taxon>Acariformes</taxon>
        <taxon>Sarcoptiformes</taxon>
        <taxon>Astigmata</taxon>
        <taxon>Psoroptidia</taxon>
        <taxon>Analgoidea</taxon>
        <taxon>Pyroglyphidae</taxon>
        <taxon>Dermatophagoidinae</taxon>
        <taxon>Dermatophagoides</taxon>
    </lineage>
</organism>
<feature type="compositionally biased region" description="Low complexity" evidence="1">
    <location>
        <begin position="61"/>
        <end position="74"/>
    </location>
</feature>
<name>A0ABQ8JLN3_DERPT</name>
<evidence type="ECO:0000313" key="2">
    <source>
        <dbReference type="EMBL" id="KAH9423265.1"/>
    </source>
</evidence>
<evidence type="ECO:0000313" key="3">
    <source>
        <dbReference type="Proteomes" id="UP000887458"/>
    </source>
</evidence>
<feature type="compositionally biased region" description="Low complexity" evidence="1">
    <location>
        <begin position="38"/>
        <end position="51"/>
    </location>
</feature>
<proteinExistence type="predicted"/>
<feature type="region of interest" description="Disordered" evidence="1">
    <location>
        <begin position="33"/>
        <end position="74"/>
    </location>
</feature>
<sequence>MISIGIFPIRQLKRPPSVGTRIICNKSIHIDPGTFLANNGPIKQKKINNNNPDDHHDVETNEQQTNQPTNQRRQ</sequence>
<accession>A0ABQ8JLN3</accession>
<comment type="caution">
    <text evidence="2">The sequence shown here is derived from an EMBL/GenBank/DDBJ whole genome shotgun (WGS) entry which is preliminary data.</text>
</comment>
<reference evidence="2 3" key="1">
    <citation type="journal article" date="2018" name="J. Allergy Clin. Immunol.">
        <title>High-quality assembly of Dermatophagoides pteronyssinus genome and transcriptome reveals a wide range of novel allergens.</title>
        <authorList>
            <person name="Liu X.Y."/>
            <person name="Yang K.Y."/>
            <person name="Wang M.Q."/>
            <person name="Kwok J.S."/>
            <person name="Zeng X."/>
            <person name="Yang Z."/>
            <person name="Xiao X.J."/>
            <person name="Lau C.P."/>
            <person name="Li Y."/>
            <person name="Huang Z.M."/>
            <person name="Ba J.G."/>
            <person name="Yim A.K."/>
            <person name="Ouyang C.Y."/>
            <person name="Ngai S.M."/>
            <person name="Chan T.F."/>
            <person name="Leung E.L."/>
            <person name="Liu L."/>
            <person name="Liu Z.G."/>
            <person name="Tsui S.K."/>
        </authorList>
    </citation>
    <scope>NUCLEOTIDE SEQUENCE [LARGE SCALE GENOMIC DNA]</scope>
    <source>
        <strain evidence="2">Derp</strain>
    </source>
</reference>
<reference evidence="2 3" key="2">
    <citation type="journal article" date="2022" name="Mol. Biol. Evol.">
        <title>Comparative Genomics Reveals Insights into the Divergent Evolution of Astigmatic Mites and Household Pest Adaptations.</title>
        <authorList>
            <person name="Xiong Q."/>
            <person name="Wan A.T."/>
            <person name="Liu X."/>
            <person name="Fung C.S."/>
            <person name="Xiao X."/>
            <person name="Malainual N."/>
            <person name="Hou J."/>
            <person name="Wang L."/>
            <person name="Wang M."/>
            <person name="Yang K.Y."/>
            <person name="Cui Y."/>
            <person name="Leung E.L."/>
            <person name="Nong W."/>
            <person name="Shin S.K."/>
            <person name="Au S.W."/>
            <person name="Jeong K.Y."/>
            <person name="Chew F.T."/>
            <person name="Hui J.H."/>
            <person name="Leung T.F."/>
            <person name="Tungtrongchitr A."/>
            <person name="Zhong N."/>
            <person name="Liu Z."/>
            <person name="Tsui S.K."/>
        </authorList>
    </citation>
    <scope>NUCLEOTIDE SEQUENCE [LARGE SCALE GENOMIC DNA]</scope>
    <source>
        <strain evidence="2">Derp</strain>
    </source>
</reference>
<dbReference type="Proteomes" id="UP000887458">
    <property type="component" value="Unassembled WGS sequence"/>
</dbReference>
<gene>
    <name evidence="2" type="ORF">DERP_003543</name>
</gene>